<dbReference type="AlphaFoldDB" id="A0A3N4KH15"/>
<proteinExistence type="predicted"/>
<feature type="region of interest" description="Disordered" evidence="1">
    <location>
        <begin position="279"/>
        <end position="344"/>
    </location>
</feature>
<dbReference type="STRING" id="1392247.A0A3N4KH15"/>
<accession>A0A3N4KH15</accession>
<dbReference type="Proteomes" id="UP000277580">
    <property type="component" value="Unassembled WGS sequence"/>
</dbReference>
<name>A0A3N4KH15_9PEZI</name>
<dbReference type="PANTHER" id="PTHR21521">
    <property type="entry name" value="AMUN, ISOFORM A"/>
    <property type="match status" value="1"/>
</dbReference>
<evidence type="ECO:0000256" key="1">
    <source>
        <dbReference type="SAM" id="MobiDB-lite"/>
    </source>
</evidence>
<dbReference type="PANTHER" id="PTHR21521:SF0">
    <property type="entry name" value="AMUN, ISOFORM A"/>
    <property type="match status" value="1"/>
</dbReference>
<dbReference type="OrthoDB" id="8249012at2759"/>
<organism evidence="2 3">
    <name type="scientific">Morchella conica CCBAS932</name>
    <dbReference type="NCBI Taxonomy" id="1392247"/>
    <lineage>
        <taxon>Eukaryota</taxon>
        <taxon>Fungi</taxon>
        <taxon>Dikarya</taxon>
        <taxon>Ascomycota</taxon>
        <taxon>Pezizomycotina</taxon>
        <taxon>Pezizomycetes</taxon>
        <taxon>Pezizales</taxon>
        <taxon>Morchellaceae</taxon>
        <taxon>Morchella</taxon>
    </lineage>
</organism>
<gene>
    <name evidence="2" type="ORF">P167DRAFT_538166</name>
</gene>
<keyword evidence="3" id="KW-1185">Reference proteome</keyword>
<feature type="compositionally biased region" description="Low complexity" evidence="1">
    <location>
        <begin position="283"/>
        <end position="307"/>
    </location>
</feature>
<dbReference type="InParanoid" id="A0A3N4KH15"/>
<reference evidence="2 3" key="1">
    <citation type="journal article" date="2018" name="Nat. Ecol. Evol.">
        <title>Pezizomycetes genomes reveal the molecular basis of ectomycorrhizal truffle lifestyle.</title>
        <authorList>
            <person name="Murat C."/>
            <person name="Payen T."/>
            <person name="Noel B."/>
            <person name="Kuo A."/>
            <person name="Morin E."/>
            <person name="Chen J."/>
            <person name="Kohler A."/>
            <person name="Krizsan K."/>
            <person name="Balestrini R."/>
            <person name="Da Silva C."/>
            <person name="Montanini B."/>
            <person name="Hainaut M."/>
            <person name="Levati E."/>
            <person name="Barry K.W."/>
            <person name="Belfiori B."/>
            <person name="Cichocki N."/>
            <person name="Clum A."/>
            <person name="Dockter R.B."/>
            <person name="Fauchery L."/>
            <person name="Guy J."/>
            <person name="Iotti M."/>
            <person name="Le Tacon F."/>
            <person name="Lindquist E.A."/>
            <person name="Lipzen A."/>
            <person name="Malagnac F."/>
            <person name="Mello A."/>
            <person name="Molinier V."/>
            <person name="Miyauchi S."/>
            <person name="Poulain J."/>
            <person name="Riccioni C."/>
            <person name="Rubini A."/>
            <person name="Sitrit Y."/>
            <person name="Splivallo R."/>
            <person name="Traeger S."/>
            <person name="Wang M."/>
            <person name="Zifcakova L."/>
            <person name="Wipf D."/>
            <person name="Zambonelli A."/>
            <person name="Paolocci F."/>
            <person name="Nowrousian M."/>
            <person name="Ottonello S."/>
            <person name="Baldrian P."/>
            <person name="Spatafora J.W."/>
            <person name="Henrissat B."/>
            <person name="Nagy L.G."/>
            <person name="Aury J.M."/>
            <person name="Wincker P."/>
            <person name="Grigoriev I.V."/>
            <person name="Bonfante P."/>
            <person name="Martin F.M."/>
        </authorList>
    </citation>
    <scope>NUCLEOTIDE SEQUENCE [LARGE SCALE GENOMIC DNA]</scope>
    <source>
        <strain evidence="2 3">CCBAS932</strain>
    </source>
</reference>
<evidence type="ECO:0000313" key="2">
    <source>
        <dbReference type="EMBL" id="RPB09846.1"/>
    </source>
</evidence>
<protein>
    <submittedName>
        <fullName evidence="2">Uncharacterized protein</fullName>
    </submittedName>
</protein>
<dbReference type="EMBL" id="ML119148">
    <property type="protein sequence ID" value="RPB09846.1"/>
    <property type="molecule type" value="Genomic_DNA"/>
</dbReference>
<evidence type="ECO:0000313" key="3">
    <source>
        <dbReference type="Proteomes" id="UP000277580"/>
    </source>
</evidence>
<sequence>MLRAPYNLTQLQAANLHTHADITETMATTPVPSHITLYEFAQVLSRYPATMSALSETNSAPKLAKPDESSELSSEELDLWRLNTLPEVVKARSKPCLMKEELQKLLGCKMARGKRRQALPKLISSNDPSTVTAATTAAFDHLLGVPSPPTTAHIIASLKELTDPLKGVGPATASYILAIMAPDTVPPFSDEAYRWILHSPGREGWGKKIKYDAKEYRTYVEGVKALVERLGGDVTAGEVEKVGFVLGKEGAGFRSTPGPAGATGLSGVDALDAALGLEGGQKTTTPTIPAAPAAPVTESTVTGSTVTGKRKADENRDSEDDAEPSEPRPVQRRRAPAPKRERGR</sequence>